<evidence type="ECO:0000313" key="3">
    <source>
        <dbReference type="Proteomes" id="UP000887116"/>
    </source>
</evidence>
<evidence type="ECO:0000256" key="1">
    <source>
        <dbReference type="SAM" id="MobiDB-lite"/>
    </source>
</evidence>
<reference evidence="2" key="1">
    <citation type="submission" date="2020-07" db="EMBL/GenBank/DDBJ databases">
        <title>Multicomponent nature underlies the extraordinary mechanical properties of spider dragline silk.</title>
        <authorList>
            <person name="Kono N."/>
            <person name="Nakamura H."/>
            <person name="Mori M."/>
            <person name="Yoshida Y."/>
            <person name="Ohtoshi R."/>
            <person name="Malay A.D."/>
            <person name="Moran D.A.P."/>
            <person name="Tomita M."/>
            <person name="Numata K."/>
            <person name="Arakawa K."/>
        </authorList>
    </citation>
    <scope>NUCLEOTIDE SEQUENCE</scope>
</reference>
<proteinExistence type="predicted"/>
<protein>
    <submittedName>
        <fullName evidence="2">Uncharacterized protein</fullName>
    </submittedName>
</protein>
<accession>A0A8X6LPP8</accession>
<organism evidence="2 3">
    <name type="scientific">Trichonephila clavata</name>
    <name type="common">Joro spider</name>
    <name type="synonym">Nephila clavata</name>
    <dbReference type="NCBI Taxonomy" id="2740835"/>
    <lineage>
        <taxon>Eukaryota</taxon>
        <taxon>Metazoa</taxon>
        <taxon>Ecdysozoa</taxon>
        <taxon>Arthropoda</taxon>
        <taxon>Chelicerata</taxon>
        <taxon>Arachnida</taxon>
        <taxon>Araneae</taxon>
        <taxon>Araneomorphae</taxon>
        <taxon>Entelegynae</taxon>
        <taxon>Araneoidea</taxon>
        <taxon>Nephilidae</taxon>
        <taxon>Trichonephila</taxon>
    </lineage>
</organism>
<dbReference type="AlphaFoldDB" id="A0A8X6LPP8"/>
<dbReference type="EMBL" id="BMAO01037108">
    <property type="protein sequence ID" value="GFR15294.1"/>
    <property type="molecule type" value="Genomic_DNA"/>
</dbReference>
<gene>
    <name evidence="2" type="ORF">TNCT_578611</name>
</gene>
<feature type="region of interest" description="Disordered" evidence="1">
    <location>
        <begin position="45"/>
        <end position="72"/>
    </location>
</feature>
<feature type="compositionally biased region" description="Polar residues" evidence="1">
    <location>
        <begin position="60"/>
        <end position="72"/>
    </location>
</feature>
<dbReference type="Proteomes" id="UP000887116">
    <property type="component" value="Unassembled WGS sequence"/>
</dbReference>
<sequence length="72" mass="8002">MAMCKKGRSLNPAELETVINEICADDVSDNDIMITELDKLEENVVNTENSNSDTEEILRVQSTSTSHTISEE</sequence>
<name>A0A8X6LPP8_TRICU</name>
<keyword evidence="3" id="KW-1185">Reference proteome</keyword>
<comment type="caution">
    <text evidence="2">The sequence shown here is derived from an EMBL/GenBank/DDBJ whole genome shotgun (WGS) entry which is preliminary data.</text>
</comment>
<evidence type="ECO:0000313" key="2">
    <source>
        <dbReference type="EMBL" id="GFR15294.1"/>
    </source>
</evidence>